<dbReference type="GO" id="GO:0009279">
    <property type="term" value="C:cell outer membrane"/>
    <property type="evidence" value="ECO:0007669"/>
    <property type="project" value="UniProtKB-SubCell"/>
</dbReference>
<evidence type="ECO:0000256" key="2">
    <source>
        <dbReference type="ARBA" id="ARBA00007613"/>
    </source>
</evidence>
<reference evidence="8" key="1">
    <citation type="journal article" date="2019" name="PLoS Negl. Trop. Dis.">
        <title>Revisiting the worldwide diversity of Leptospira species in the environment.</title>
        <authorList>
            <person name="Vincent A.T."/>
            <person name="Schiettekatte O."/>
            <person name="Bourhy P."/>
            <person name="Veyrier F.J."/>
            <person name="Picardeau M."/>
        </authorList>
    </citation>
    <scope>NUCLEOTIDE SEQUENCE [LARGE SCALE GENOMIC DNA]</scope>
    <source>
        <strain evidence="8">SSW15</strain>
    </source>
</reference>
<evidence type="ECO:0000313" key="8">
    <source>
        <dbReference type="EMBL" id="TGK12146.1"/>
    </source>
</evidence>
<evidence type="ECO:0000256" key="3">
    <source>
        <dbReference type="ARBA" id="ARBA00022448"/>
    </source>
</evidence>
<evidence type="ECO:0000256" key="6">
    <source>
        <dbReference type="ARBA" id="ARBA00023136"/>
    </source>
</evidence>
<dbReference type="Pfam" id="PF02321">
    <property type="entry name" value="OEP"/>
    <property type="match status" value="1"/>
</dbReference>
<sequence>MIILPTDKNKSGSEYLLVLSIVLLTLSCSSTPEVKVNDGVVEETLKEITGVTTQDVERVSSKEALTLEDLYVLAVERTERIALKNESTEQASAQKDKAFAGFLPTLSYVFNKFYAVPGHRVDQSYQNLQTYNAINNGNYSSLLPNGSSSALPPTVGAGSRLLLSIPLSAGIASYQDYRSAKNLIEQRRMEAKFEAGRMYLELAQGYFNFLQLEENTKYSQESYDLNREALDERRRLYSLGRIMRSELLNSETALSNAEAVLADSKFQLEQVRITLGTMVGSTAGVRVAAFTTNFSPPDTGDPQEFVAKRYDVRATDKSIQVADANKDKAWAGFIPSIALNNYFSFPVHGQTTPKDITAQLAITVPLTPFSQMADLKTAESMRKQAKLTASQTKRTASQEIRTAIESYQNSERVLKIYEKAYQYARETAQSQIAGYRTGRNSRIEAITARLSTINAEMTYRRMIHQHALNRIALGVAIGEMPKIPDEKKKD</sequence>
<dbReference type="PANTHER" id="PTHR30026:SF20">
    <property type="entry name" value="OUTER MEMBRANE PROTEIN TOLC"/>
    <property type="match status" value="1"/>
</dbReference>
<comment type="similarity">
    <text evidence="2">Belongs to the outer membrane factor (OMF) (TC 1.B.17) family.</text>
</comment>
<keyword evidence="3" id="KW-0813">Transport</keyword>
<evidence type="ECO:0000256" key="4">
    <source>
        <dbReference type="ARBA" id="ARBA00022452"/>
    </source>
</evidence>
<dbReference type="PANTHER" id="PTHR30026">
    <property type="entry name" value="OUTER MEMBRANE PROTEIN TOLC"/>
    <property type="match status" value="1"/>
</dbReference>
<dbReference type="RefSeq" id="WP_135767550.1">
    <property type="nucleotide sequence ID" value="NZ_RQET01000004.1"/>
</dbReference>
<keyword evidence="6" id="KW-0472">Membrane</keyword>
<dbReference type="Gene3D" id="1.20.1600.10">
    <property type="entry name" value="Outer membrane efflux proteins (OEP)"/>
    <property type="match status" value="1"/>
</dbReference>
<dbReference type="OrthoDB" id="345107at2"/>
<keyword evidence="9" id="KW-1185">Reference proteome</keyword>
<dbReference type="InterPro" id="IPR003423">
    <property type="entry name" value="OMP_efflux"/>
</dbReference>
<dbReference type="GO" id="GO:0015288">
    <property type="term" value="F:porin activity"/>
    <property type="evidence" value="ECO:0007669"/>
    <property type="project" value="TreeGrafter"/>
</dbReference>
<evidence type="ECO:0000256" key="5">
    <source>
        <dbReference type="ARBA" id="ARBA00022692"/>
    </source>
</evidence>
<proteinExistence type="inferred from homology"/>
<evidence type="ECO:0000313" key="9">
    <source>
        <dbReference type="Proteomes" id="UP000298458"/>
    </source>
</evidence>
<dbReference type="EMBL" id="RQET01000004">
    <property type="protein sequence ID" value="TGK12146.1"/>
    <property type="molecule type" value="Genomic_DNA"/>
</dbReference>
<evidence type="ECO:0000256" key="7">
    <source>
        <dbReference type="ARBA" id="ARBA00023237"/>
    </source>
</evidence>
<comment type="subcellular location">
    <subcellularLocation>
        <location evidence="1">Cell outer membrane</location>
    </subcellularLocation>
</comment>
<gene>
    <name evidence="8" type="ORF">EHO60_07720</name>
</gene>
<dbReference type="Proteomes" id="UP000298458">
    <property type="component" value="Unassembled WGS sequence"/>
</dbReference>
<keyword evidence="7" id="KW-0998">Cell outer membrane</keyword>
<dbReference type="InterPro" id="IPR051906">
    <property type="entry name" value="TolC-like"/>
</dbReference>
<accession>A0A4R9GJ17</accession>
<dbReference type="AlphaFoldDB" id="A0A4R9GJ17"/>
<dbReference type="SUPFAM" id="SSF56954">
    <property type="entry name" value="Outer membrane efflux proteins (OEP)"/>
    <property type="match status" value="1"/>
</dbReference>
<evidence type="ECO:0000256" key="1">
    <source>
        <dbReference type="ARBA" id="ARBA00004442"/>
    </source>
</evidence>
<protein>
    <submittedName>
        <fullName evidence="8">TolC family protein</fullName>
    </submittedName>
</protein>
<dbReference type="GO" id="GO:1990281">
    <property type="term" value="C:efflux pump complex"/>
    <property type="evidence" value="ECO:0007669"/>
    <property type="project" value="TreeGrafter"/>
</dbReference>
<organism evidence="8 9">
    <name type="scientific">Leptospira fletcheri</name>
    <dbReference type="NCBI Taxonomy" id="2484981"/>
    <lineage>
        <taxon>Bacteria</taxon>
        <taxon>Pseudomonadati</taxon>
        <taxon>Spirochaetota</taxon>
        <taxon>Spirochaetia</taxon>
        <taxon>Leptospirales</taxon>
        <taxon>Leptospiraceae</taxon>
        <taxon>Leptospira</taxon>
    </lineage>
</organism>
<keyword evidence="5" id="KW-0812">Transmembrane</keyword>
<dbReference type="GO" id="GO:0015562">
    <property type="term" value="F:efflux transmembrane transporter activity"/>
    <property type="evidence" value="ECO:0007669"/>
    <property type="project" value="InterPro"/>
</dbReference>
<comment type="caution">
    <text evidence="8">The sequence shown here is derived from an EMBL/GenBank/DDBJ whole genome shotgun (WGS) entry which is preliminary data.</text>
</comment>
<keyword evidence="4" id="KW-1134">Transmembrane beta strand</keyword>
<name>A0A4R9GJ17_9LEPT</name>